<dbReference type="PROSITE" id="PS50112">
    <property type="entry name" value="PAS"/>
    <property type="match status" value="1"/>
</dbReference>
<dbReference type="CDD" id="cd00130">
    <property type="entry name" value="PAS"/>
    <property type="match status" value="1"/>
</dbReference>
<gene>
    <name evidence="10" type="ORF">LIER_19185</name>
</gene>
<evidence type="ECO:0000256" key="3">
    <source>
        <dbReference type="ARBA" id="ARBA00022630"/>
    </source>
</evidence>
<feature type="region of interest" description="Disordered" evidence="7">
    <location>
        <begin position="1"/>
        <end position="76"/>
    </location>
</feature>
<evidence type="ECO:0000256" key="7">
    <source>
        <dbReference type="SAM" id="MobiDB-lite"/>
    </source>
</evidence>
<proteinExistence type="predicted"/>
<feature type="compositionally biased region" description="Low complexity" evidence="7">
    <location>
        <begin position="155"/>
        <end position="169"/>
    </location>
</feature>
<comment type="caution">
    <text evidence="10">The sequence shown here is derived from an EMBL/GenBank/DDBJ whole genome shotgun (WGS) entry which is preliminary data.</text>
</comment>
<keyword evidence="5" id="KW-0157">Chromophore</keyword>
<keyword evidence="11" id="KW-1185">Reference proteome</keyword>
<keyword evidence="2" id="KW-0716">Sensory transduction</keyword>
<evidence type="ECO:0000259" key="9">
    <source>
        <dbReference type="PROSITE" id="PS50113"/>
    </source>
</evidence>
<keyword evidence="1" id="KW-0600">Photoreceptor protein</keyword>
<dbReference type="PROSITE" id="PS50113">
    <property type="entry name" value="PAC"/>
    <property type="match status" value="1"/>
</dbReference>
<evidence type="ECO:0000259" key="8">
    <source>
        <dbReference type="PROSITE" id="PS50112"/>
    </source>
</evidence>
<dbReference type="NCBIfam" id="TIGR00229">
    <property type="entry name" value="sensory_box"/>
    <property type="match status" value="1"/>
</dbReference>
<feature type="compositionally biased region" description="Low complexity" evidence="7">
    <location>
        <begin position="30"/>
        <end position="44"/>
    </location>
</feature>
<feature type="compositionally biased region" description="Polar residues" evidence="7">
    <location>
        <begin position="137"/>
        <end position="147"/>
    </location>
</feature>
<dbReference type="GO" id="GO:0005634">
    <property type="term" value="C:nucleus"/>
    <property type="evidence" value="ECO:0007669"/>
    <property type="project" value="TreeGrafter"/>
</dbReference>
<dbReference type="InterPro" id="IPR035965">
    <property type="entry name" value="PAS-like_dom_sf"/>
</dbReference>
<evidence type="ECO:0000256" key="1">
    <source>
        <dbReference type="ARBA" id="ARBA00022543"/>
    </source>
</evidence>
<dbReference type="AlphaFoldDB" id="A0AAV3QHT6"/>
<dbReference type="FunFam" id="3.30.450.20:FF:000036">
    <property type="entry name" value="Putative LOV domain-containing protein"/>
    <property type="match status" value="1"/>
</dbReference>
<evidence type="ECO:0000256" key="4">
    <source>
        <dbReference type="ARBA" id="ARBA00022643"/>
    </source>
</evidence>
<evidence type="ECO:0000256" key="5">
    <source>
        <dbReference type="ARBA" id="ARBA00022991"/>
    </source>
</evidence>
<name>A0AAV3QHT6_LITER</name>
<dbReference type="EMBL" id="BAABME010004704">
    <property type="protein sequence ID" value="GAA0163284.1"/>
    <property type="molecule type" value="Genomic_DNA"/>
</dbReference>
<dbReference type="InterPro" id="IPR000014">
    <property type="entry name" value="PAS"/>
</dbReference>
<reference evidence="10 11" key="1">
    <citation type="submission" date="2024-01" db="EMBL/GenBank/DDBJ databases">
        <title>The complete chloroplast genome sequence of Lithospermum erythrorhizon: insights into the phylogenetic relationship among Boraginaceae species and the maternal lineages of purple gromwells.</title>
        <authorList>
            <person name="Okada T."/>
            <person name="Watanabe K."/>
        </authorList>
    </citation>
    <scope>NUCLEOTIDE SEQUENCE [LARGE SCALE GENOMIC DNA]</scope>
</reference>
<dbReference type="InterPro" id="IPR001610">
    <property type="entry name" value="PAC"/>
</dbReference>
<feature type="domain" description="PAC" evidence="9">
    <location>
        <begin position="258"/>
        <end position="312"/>
    </location>
</feature>
<dbReference type="SMART" id="SM00086">
    <property type="entry name" value="PAC"/>
    <property type="match status" value="1"/>
</dbReference>
<sequence length="331" mass="35914">MDSSETHNKQSPGTKIPPLPRDPRGSLEVFNPSSSAYFSNSSNPKKPGAFHSWKDWATEAQGEGSRGGGTEDETSPATTWMAIKDPVVATQSSPLNSSTLTVSNERLTIIPEKIEASGAAQQRAAEWGLVLKTDSETGTTQGVQVRTSGDDGATNNHRASSNSLRSSGDLSDDANAGNEKGLRVSEDLKDALSTFQQTFVVSDATKNDNPIMYASAGFFKMTGYSSREVVGRNCRFLQGADTNPEDVAKIREALEAGTSYCGRLLNYKKDGTPFWNLLTISPIKDDAGRVLKYIGMLVEVSKHTEGLKEKMMRPNGLPESLIRYDDMNFID</sequence>
<dbReference type="GO" id="GO:0009881">
    <property type="term" value="F:photoreceptor activity"/>
    <property type="evidence" value="ECO:0007669"/>
    <property type="project" value="UniProtKB-KW"/>
</dbReference>
<keyword evidence="3" id="KW-0285">Flavoprotein</keyword>
<dbReference type="SUPFAM" id="SSF55785">
    <property type="entry name" value="PYP-like sensor domain (PAS domain)"/>
    <property type="match status" value="1"/>
</dbReference>
<evidence type="ECO:0008006" key="12">
    <source>
        <dbReference type="Google" id="ProtNLM"/>
    </source>
</evidence>
<organism evidence="10 11">
    <name type="scientific">Lithospermum erythrorhizon</name>
    <name type="common">Purple gromwell</name>
    <name type="synonym">Lithospermum officinale var. erythrorhizon</name>
    <dbReference type="NCBI Taxonomy" id="34254"/>
    <lineage>
        <taxon>Eukaryota</taxon>
        <taxon>Viridiplantae</taxon>
        <taxon>Streptophyta</taxon>
        <taxon>Embryophyta</taxon>
        <taxon>Tracheophyta</taxon>
        <taxon>Spermatophyta</taxon>
        <taxon>Magnoliopsida</taxon>
        <taxon>eudicotyledons</taxon>
        <taxon>Gunneridae</taxon>
        <taxon>Pentapetalae</taxon>
        <taxon>asterids</taxon>
        <taxon>lamiids</taxon>
        <taxon>Boraginales</taxon>
        <taxon>Boraginaceae</taxon>
        <taxon>Boraginoideae</taxon>
        <taxon>Lithospermeae</taxon>
        <taxon>Lithospermum</taxon>
    </lineage>
</organism>
<feature type="domain" description="PAS" evidence="8">
    <location>
        <begin position="184"/>
        <end position="255"/>
    </location>
</feature>
<dbReference type="Gene3D" id="3.30.450.20">
    <property type="entry name" value="PAS domain"/>
    <property type="match status" value="1"/>
</dbReference>
<evidence type="ECO:0000313" key="11">
    <source>
        <dbReference type="Proteomes" id="UP001454036"/>
    </source>
</evidence>
<evidence type="ECO:0000256" key="6">
    <source>
        <dbReference type="ARBA" id="ARBA00023170"/>
    </source>
</evidence>
<protein>
    <recommendedName>
        <fullName evidence="12">LOV domain-containing protein</fullName>
    </recommendedName>
</protein>
<dbReference type="Pfam" id="PF13426">
    <property type="entry name" value="PAS_9"/>
    <property type="match status" value="1"/>
</dbReference>
<dbReference type="PANTHER" id="PTHR47429:SF8">
    <property type="entry name" value="PHOTOTROPIN-1-LIKE"/>
    <property type="match status" value="1"/>
</dbReference>
<dbReference type="InterPro" id="IPR000700">
    <property type="entry name" value="PAS-assoc_C"/>
</dbReference>
<accession>A0AAV3QHT6</accession>
<keyword evidence="6" id="KW-0675">Receptor</keyword>
<keyword evidence="4" id="KW-0288">FMN</keyword>
<dbReference type="Proteomes" id="UP001454036">
    <property type="component" value="Unassembled WGS sequence"/>
</dbReference>
<evidence type="ECO:0000313" key="10">
    <source>
        <dbReference type="EMBL" id="GAA0163284.1"/>
    </source>
</evidence>
<dbReference type="GO" id="GO:0009637">
    <property type="term" value="P:response to blue light"/>
    <property type="evidence" value="ECO:0007669"/>
    <property type="project" value="UniProtKB-ARBA"/>
</dbReference>
<feature type="region of interest" description="Disordered" evidence="7">
    <location>
        <begin position="137"/>
        <end position="180"/>
    </location>
</feature>
<dbReference type="PANTHER" id="PTHR47429">
    <property type="entry name" value="PROTEIN TWIN LOV 1"/>
    <property type="match status" value="1"/>
</dbReference>
<evidence type="ECO:0000256" key="2">
    <source>
        <dbReference type="ARBA" id="ARBA00022606"/>
    </source>
</evidence>